<dbReference type="STRING" id="1033731.SAMN05444145_108114"/>
<evidence type="ECO:0000256" key="6">
    <source>
        <dbReference type="SAM" id="Phobius"/>
    </source>
</evidence>
<comment type="subcellular location">
    <subcellularLocation>
        <location evidence="1">Cell membrane</location>
        <topology evidence="1">Multi-pass membrane protein</topology>
    </subcellularLocation>
</comment>
<keyword evidence="5 6" id="KW-0472">Membrane</keyword>
<dbReference type="RefSeq" id="WP_010264971.1">
    <property type="nucleotide sequence ID" value="NZ_CAEG01000015.1"/>
</dbReference>
<feature type="transmembrane region" description="Helical" evidence="6">
    <location>
        <begin position="125"/>
        <end position="145"/>
    </location>
</feature>
<evidence type="ECO:0000313" key="8">
    <source>
        <dbReference type="Proteomes" id="UP000183253"/>
    </source>
</evidence>
<feature type="transmembrane region" description="Helical" evidence="6">
    <location>
        <begin position="473"/>
        <end position="497"/>
    </location>
</feature>
<name>A0A1H4EW22_9BACT</name>
<feature type="transmembrane region" description="Helical" evidence="6">
    <location>
        <begin position="165"/>
        <end position="183"/>
    </location>
</feature>
<feature type="transmembrane region" description="Helical" evidence="6">
    <location>
        <begin position="347"/>
        <end position="363"/>
    </location>
</feature>
<evidence type="ECO:0000256" key="3">
    <source>
        <dbReference type="ARBA" id="ARBA00022692"/>
    </source>
</evidence>
<feature type="transmembrane region" description="Helical" evidence="6">
    <location>
        <begin position="273"/>
        <end position="299"/>
    </location>
</feature>
<feature type="transmembrane region" description="Helical" evidence="6">
    <location>
        <begin position="404"/>
        <end position="422"/>
    </location>
</feature>
<organism evidence="7 8">
    <name type="scientific">Alistipes timonensis JC136</name>
    <dbReference type="NCBI Taxonomy" id="1033731"/>
    <lineage>
        <taxon>Bacteria</taxon>
        <taxon>Pseudomonadati</taxon>
        <taxon>Bacteroidota</taxon>
        <taxon>Bacteroidia</taxon>
        <taxon>Bacteroidales</taxon>
        <taxon>Rikenellaceae</taxon>
        <taxon>Alistipes</taxon>
    </lineage>
</organism>
<gene>
    <name evidence="7" type="ORF">SAMN05444145_108114</name>
</gene>
<keyword evidence="2" id="KW-1003">Cell membrane</keyword>
<dbReference type="InterPro" id="IPR050833">
    <property type="entry name" value="Poly_Biosynth_Transport"/>
</dbReference>
<dbReference type="Proteomes" id="UP000183253">
    <property type="component" value="Unassembled WGS sequence"/>
</dbReference>
<evidence type="ECO:0000313" key="7">
    <source>
        <dbReference type="EMBL" id="SEA89191.1"/>
    </source>
</evidence>
<sequence>MISNDSRTAKSIKNSTVSLVFYFVNIALGFVSRKVFIDNLGTEVLGLNTTATNLLQLLNLAELGIGIAIASSLYKPLAGKDWKQVGDIVSLQGWLYRRIAFVIGGGGVLLMCFFPWIFAKAELPAWYPYGAFGVLLMSSLLSYFITYKQIILTADQKEYKITYSYRAILLLRTVAQIGAVSFLNNGYVWWLILQLVFDFGAAFVLNLVIKKEYPQLRTELSRGNELRKRYPDITRKVKQVFFHKLAASVLTQTSPLILYAYASLSMVTLYGNYMLIVSGVTVLVSSMFNSMMASVGNLVAQCEPERVLKVFHELFSIRFLISATACFCVYSLTPSFITLWVGTEYQLGNMVLGLMTAILYLSLTRNVVDSCLNAYGLFHDIWAPVSETILNIGCSVLLGYFWGLPGILCGILLSLFVIVFLWKPYFLFSRGFKASVSIYVGMYAKHIAAMAIVWGLTVLLLSKVPLQASSSGLSFVGYSLLAALFFGGLLAAVLAMTNRGMRDFFSRVRYILNR</sequence>
<dbReference type="AlphaFoldDB" id="A0A1H4EW22"/>
<protein>
    <submittedName>
        <fullName evidence="7">Membrane protein involved in the export of O-antigen and teichoic acid</fullName>
    </submittedName>
</protein>
<feature type="transmembrane region" description="Helical" evidence="6">
    <location>
        <begin position="375"/>
        <end position="398"/>
    </location>
</feature>
<proteinExistence type="predicted"/>
<feature type="transmembrane region" description="Helical" evidence="6">
    <location>
        <begin position="51"/>
        <end position="74"/>
    </location>
</feature>
<keyword evidence="8" id="KW-1185">Reference proteome</keyword>
<keyword evidence="4 6" id="KW-1133">Transmembrane helix</keyword>
<evidence type="ECO:0000256" key="4">
    <source>
        <dbReference type="ARBA" id="ARBA00022989"/>
    </source>
</evidence>
<evidence type="ECO:0000256" key="1">
    <source>
        <dbReference type="ARBA" id="ARBA00004651"/>
    </source>
</evidence>
<dbReference type="OrthoDB" id="8609648at2"/>
<feature type="transmembrane region" description="Helical" evidence="6">
    <location>
        <begin position="319"/>
        <end position="341"/>
    </location>
</feature>
<dbReference type="EMBL" id="FNRI01000008">
    <property type="protein sequence ID" value="SEA89191.1"/>
    <property type="molecule type" value="Genomic_DNA"/>
</dbReference>
<dbReference type="PANTHER" id="PTHR30250:SF26">
    <property type="entry name" value="PSMA PROTEIN"/>
    <property type="match status" value="1"/>
</dbReference>
<feature type="transmembrane region" description="Helical" evidence="6">
    <location>
        <begin position="95"/>
        <end position="119"/>
    </location>
</feature>
<feature type="transmembrane region" description="Helical" evidence="6">
    <location>
        <begin position="12"/>
        <end position="31"/>
    </location>
</feature>
<evidence type="ECO:0000256" key="2">
    <source>
        <dbReference type="ARBA" id="ARBA00022475"/>
    </source>
</evidence>
<evidence type="ECO:0000256" key="5">
    <source>
        <dbReference type="ARBA" id="ARBA00023136"/>
    </source>
</evidence>
<feature type="transmembrane region" description="Helical" evidence="6">
    <location>
        <begin position="443"/>
        <end position="461"/>
    </location>
</feature>
<feature type="transmembrane region" description="Helical" evidence="6">
    <location>
        <begin position="241"/>
        <end position="261"/>
    </location>
</feature>
<keyword evidence="3 6" id="KW-0812">Transmembrane</keyword>
<dbReference type="GO" id="GO:0005886">
    <property type="term" value="C:plasma membrane"/>
    <property type="evidence" value="ECO:0007669"/>
    <property type="project" value="UniProtKB-SubCell"/>
</dbReference>
<reference evidence="7 8" key="1">
    <citation type="submission" date="2016-10" db="EMBL/GenBank/DDBJ databases">
        <authorList>
            <person name="de Groot N.N."/>
        </authorList>
    </citation>
    <scope>NUCLEOTIDE SEQUENCE [LARGE SCALE GENOMIC DNA]</scope>
    <source>
        <strain evidence="7 8">DSM 25383</strain>
    </source>
</reference>
<feature type="transmembrane region" description="Helical" evidence="6">
    <location>
        <begin position="189"/>
        <end position="209"/>
    </location>
</feature>
<accession>A0A1H4EW22</accession>
<dbReference type="PANTHER" id="PTHR30250">
    <property type="entry name" value="PST FAMILY PREDICTED COLANIC ACID TRANSPORTER"/>
    <property type="match status" value="1"/>
</dbReference>